<dbReference type="STRING" id="456442.Mboo_2254"/>
<evidence type="ECO:0000259" key="4">
    <source>
        <dbReference type="PROSITE" id="PS51186"/>
    </source>
</evidence>
<dbReference type="PANTHER" id="PTHR43792:SF8">
    <property type="entry name" value="[RIBOSOMAL PROTEIN US5]-ALANINE N-ACETYLTRANSFERASE"/>
    <property type="match status" value="1"/>
</dbReference>
<evidence type="ECO:0000256" key="3">
    <source>
        <dbReference type="ARBA" id="ARBA00038502"/>
    </source>
</evidence>
<sequence>MVFSLPTERLVLEDMNERDLDPVRCMALDPAVMKFVWIWLENEEQIAGFVHHAIAEAARPDRQGYILAVRIPGTGDFAGFVLLEIDPSQPTTAEAGCILRPEYWKNGYASEILRELLAFGFGTLGLHRLYGKCDELNTASAHALEKGGLVYEGTLREHVWLRDHWRSTRYYGMLKDEYRPGAHAPKRQGN</sequence>
<protein>
    <submittedName>
        <fullName evidence="5">GCN5-related N-acetyltransferase</fullName>
    </submittedName>
</protein>
<keyword evidence="6" id="KW-1185">Reference proteome</keyword>
<evidence type="ECO:0000313" key="6">
    <source>
        <dbReference type="Proteomes" id="UP000002408"/>
    </source>
</evidence>
<gene>
    <name evidence="5" type="ordered locus">Mboo_2254</name>
</gene>
<proteinExistence type="inferred from homology"/>
<dbReference type="eggNOG" id="arCOG00842">
    <property type="taxonomic scope" value="Archaea"/>
</dbReference>
<dbReference type="GeneID" id="5411071"/>
<dbReference type="Gene3D" id="3.40.630.30">
    <property type="match status" value="1"/>
</dbReference>
<dbReference type="OrthoDB" id="120213at2157"/>
<dbReference type="HOGENOM" id="CLU_013985_3_6_2"/>
<dbReference type="InterPro" id="IPR051531">
    <property type="entry name" value="N-acetyltransferase"/>
</dbReference>
<dbReference type="GO" id="GO:0016747">
    <property type="term" value="F:acyltransferase activity, transferring groups other than amino-acyl groups"/>
    <property type="evidence" value="ECO:0007669"/>
    <property type="project" value="InterPro"/>
</dbReference>
<reference evidence="6" key="1">
    <citation type="journal article" date="2015" name="Microbiology">
        <title>Genome of Methanoregula boonei 6A8 reveals adaptations to oligotrophic peatland environments.</title>
        <authorList>
            <person name="Braeuer S."/>
            <person name="Cadillo-Quiroz H."/>
            <person name="Kyrpides N."/>
            <person name="Woyke T."/>
            <person name="Goodwin L."/>
            <person name="Detter C."/>
            <person name="Podell S."/>
            <person name="Yavitt J.B."/>
            <person name="Zinder S.H."/>
        </authorList>
    </citation>
    <scope>NUCLEOTIDE SEQUENCE [LARGE SCALE GENOMIC DNA]</scope>
    <source>
        <strain evidence="6">DSM 21154 / JCM 14090 / 6A8</strain>
    </source>
</reference>
<evidence type="ECO:0000313" key="5">
    <source>
        <dbReference type="EMBL" id="ABS56768.1"/>
    </source>
</evidence>
<dbReference type="Pfam" id="PF13302">
    <property type="entry name" value="Acetyltransf_3"/>
    <property type="match status" value="1"/>
</dbReference>
<organism evidence="5 6">
    <name type="scientific">Methanoregula boonei (strain DSM 21154 / JCM 14090 / 6A8)</name>
    <dbReference type="NCBI Taxonomy" id="456442"/>
    <lineage>
        <taxon>Archaea</taxon>
        <taxon>Methanobacteriati</taxon>
        <taxon>Methanobacteriota</taxon>
        <taxon>Stenosarchaea group</taxon>
        <taxon>Methanomicrobia</taxon>
        <taxon>Methanomicrobiales</taxon>
        <taxon>Methanoregulaceae</taxon>
        <taxon>Methanoregula</taxon>
    </lineage>
</organism>
<name>A7IAK7_METB6</name>
<dbReference type="InterPro" id="IPR000182">
    <property type="entry name" value="GNAT_dom"/>
</dbReference>
<dbReference type="Proteomes" id="UP000002408">
    <property type="component" value="Chromosome"/>
</dbReference>
<dbReference type="EMBL" id="CP000780">
    <property type="protein sequence ID" value="ABS56768.1"/>
    <property type="molecule type" value="Genomic_DNA"/>
</dbReference>
<dbReference type="PANTHER" id="PTHR43792">
    <property type="entry name" value="GNAT FAMILY, PUTATIVE (AFU_ORTHOLOGUE AFUA_3G00765)-RELATED-RELATED"/>
    <property type="match status" value="1"/>
</dbReference>
<accession>A7IAK7</accession>
<evidence type="ECO:0000256" key="1">
    <source>
        <dbReference type="ARBA" id="ARBA00022679"/>
    </source>
</evidence>
<dbReference type="KEGG" id="mbn:Mboo_2254"/>
<feature type="domain" description="N-acetyltransferase" evidence="4">
    <location>
        <begin position="10"/>
        <end position="176"/>
    </location>
</feature>
<comment type="similarity">
    <text evidence="3">Belongs to the acetyltransferase family. RimJ subfamily.</text>
</comment>
<dbReference type="PROSITE" id="PS51186">
    <property type="entry name" value="GNAT"/>
    <property type="match status" value="1"/>
</dbReference>
<dbReference type="InterPro" id="IPR016181">
    <property type="entry name" value="Acyl_CoA_acyltransferase"/>
</dbReference>
<keyword evidence="2" id="KW-0012">Acyltransferase</keyword>
<dbReference type="RefSeq" id="WP_012107828.1">
    <property type="nucleotide sequence ID" value="NC_009712.1"/>
</dbReference>
<dbReference type="CDD" id="cd04301">
    <property type="entry name" value="NAT_SF"/>
    <property type="match status" value="1"/>
</dbReference>
<evidence type="ECO:0000256" key="2">
    <source>
        <dbReference type="ARBA" id="ARBA00023315"/>
    </source>
</evidence>
<keyword evidence="1 5" id="KW-0808">Transferase</keyword>
<dbReference type="SUPFAM" id="SSF55729">
    <property type="entry name" value="Acyl-CoA N-acyltransferases (Nat)"/>
    <property type="match status" value="1"/>
</dbReference>
<dbReference type="AlphaFoldDB" id="A7IAK7"/>